<evidence type="ECO:0000259" key="1">
    <source>
        <dbReference type="Pfam" id="PF01863"/>
    </source>
</evidence>
<dbReference type="Pfam" id="PF01863">
    <property type="entry name" value="YgjP-like"/>
    <property type="match status" value="1"/>
</dbReference>
<reference evidence="2 3" key="1">
    <citation type="submission" date="2023-07" db="EMBL/GenBank/DDBJ databases">
        <title>Sequencing the genomes of 1000 actinobacteria strains.</title>
        <authorList>
            <person name="Klenk H.-P."/>
        </authorList>
    </citation>
    <scope>NUCLEOTIDE SEQUENCE [LARGE SCALE GENOMIC DNA]</scope>
    <source>
        <strain evidence="2 3">DSM 44508</strain>
    </source>
</reference>
<dbReference type="InterPro" id="IPR002725">
    <property type="entry name" value="YgjP-like_metallopeptidase"/>
</dbReference>
<dbReference type="PANTHER" id="PTHR30399:SF1">
    <property type="entry name" value="UTP PYROPHOSPHATASE"/>
    <property type="match status" value="1"/>
</dbReference>
<organism evidence="2 3">
    <name type="scientific">Corynebacterium felinum</name>
    <dbReference type="NCBI Taxonomy" id="131318"/>
    <lineage>
        <taxon>Bacteria</taxon>
        <taxon>Bacillati</taxon>
        <taxon>Actinomycetota</taxon>
        <taxon>Actinomycetes</taxon>
        <taxon>Mycobacteriales</taxon>
        <taxon>Corynebacteriaceae</taxon>
        <taxon>Corynebacterium</taxon>
    </lineage>
</organism>
<evidence type="ECO:0000313" key="3">
    <source>
        <dbReference type="Proteomes" id="UP001183619"/>
    </source>
</evidence>
<comment type="caution">
    <text evidence="2">The sequence shown here is derived from an EMBL/GenBank/DDBJ whole genome shotgun (WGS) entry which is preliminary data.</text>
</comment>
<name>A0ABU2B8N0_9CORY</name>
<dbReference type="Gene3D" id="3.30.2010.10">
    <property type="entry name" value="Metalloproteases ('zincins'), catalytic domain"/>
    <property type="match status" value="1"/>
</dbReference>
<dbReference type="RefSeq" id="WP_277104751.1">
    <property type="nucleotide sequence ID" value="NZ_BAAAJS010000047.1"/>
</dbReference>
<evidence type="ECO:0000313" key="2">
    <source>
        <dbReference type="EMBL" id="MDR7354955.1"/>
    </source>
</evidence>
<keyword evidence="3" id="KW-1185">Reference proteome</keyword>
<proteinExistence type="predicted"/>
<feature type="domain" description="YgjP-like metallopeptidase" evidence="1">
    <location>
        <begin position="98"/>
        <end position="163"/>
    </location>
</feature>
<accession>A0ABU2B8N0</accession>
<dbReference type="PANTHER" id="PTHR30399">
    <property type="entry name" value="UNCHARACTERIZED PROTEIN YGJP"/>
    <property type="match status" value="1"/>
</dbReference>
<dbReference type="CDD" id="cd07344">
    <property type="entry name" value="M48_yhfN_like"/>
    <property type="match status" value="1"/>
</dbReference>
<keyword evidence="2" id="KW-0378">Hydrolase</keyword>
<dbReference type="GO" id="GO:0016787">
    <property type="term" value="F:hydrolase activity"/>
    <property type="evidence" value="ECO:0007669"/>
    <property type="project" value="UniProtKB-KW"/>
</dbReference>
<dbReference type="Proteomes" id="UP001183619">
    <property type="component" value="Unassembled WGS sequence"/>
</dbReference>
<gene>
    <name evidence="2" type="ORF">J2S37_001493</name>
</gene>
<sequence length="179" mass="20073">MPKQGQSSFEVEVVRSARRTKTVSGKLVGNTLQIRIPATATKKQEEQWVASLVAKLEKKAQKKPQSDEQLFQRAQTLNATVLEGKADLRSIMWVPPRKSYWGSCDSASGIIRISEALRDVPQYVLDAVIVHELTHTFITTGHSPEFWRWADKAPQAERAKGYLEAWARMLSLGALTKPS</sequence>
<dbReference type="InterPro" id="IPR053136">
    <property type="entry name" value="UTP_pyrophosphatase-like"/>
</dbReference>
<protein>
    <submittedName>
        <fullName evidence="2">Metal-dependent hydrolase</fullName>
    </submittedName>
</protein>
<dbReference type="EMBL" id="JAVDYF010000001">
    <property type="protein sequence ID" value="MDR7354955.1"/>
    <property type="molecule type" value="Genomic_DNA"/>
</dbReference>